<name>A0A1L9SJR0_9EURO</name>
<keyword evidence="3 7" id="KW-1133">Transmembrane helix</keyword>
<evidence type="ECO:0000256" key="4">
    <source>
        <dbReference type="ARBA" id="ARBA00023136"/>
    </source>
</evidence>
<dbReference type="VEuPathDB" id="FungiDB:ASPZODRAFT_96276"/>
<evidence type="ECO:0000256" key="1">
    <source>
        <dbReference type="ARBA" id="ARBA00004141"/>
    </source>
</evidence>
<comment type="subcellular location">
    <subcellularLocation>
        <location evidence="1">Membrane</location>
        <topology evidence="1">Multi-pass membrane protein</topology>
    </subcellularLocation>
</comment>
<dbReference type="InterPro" id="IPR052337">
    <property type="entry name" value="SAT4-like"/>
</dbReference>
<proteinExistence type="inferred from homology"/>
<keyword evidence="2 7" id="KW-0812">Transmembrane</keyword>
<evidence type="ECO:0000256" key="7">
    <source>
        <dbReference type="SAM" id="Phobius"/>
    </source>
</evidence>
<evidence type="ECO:0000256" key="6">
    <source>
        <dbReference type="SAM" id="MobiDB-lite"/>
    </source>
</evidence>
<feature type="transmembrane region" description="Helical" evidence="7">
    <location>
        <begin position="183"/>
        <end position="210"/>
    </location>
</feature>
<protein>
    <recommendedName>
        <fullName evidence="8">Rhodopsin domain-containing protein</fullName>
    </recommendedName>
</protein>
<dbReference type="Pfam" id="PF20684">
    <property type="entry name" value="Fung_rhodopsin"/>
    <property type="match status" value="1"/>
</dbReference>
<keyword evidence="10" id="KW-1185">Reference proteome</keyword>
<sequence length="393" mass="43160">MDPQELAVTAARSESHVAGAGLPDVNLGPKILISTSIVTWAAFFVVAVRMYVRVFVIRNVGLDDWTMVLTMALSLSGWAITIPEVLNGAGRHTIYVEKTASKAMHLNFATELIYLWAIAAVKISIGFFLLRFAPRRGYRVFISVVMVAMTVYTLICNFTILFQCKKMETLWNPNVPSKCFSPTQLLALAYTNAGLNILTDLIFAILPGIMLRHLQVNKRTKASLACILGLGVFACAAAFVKLSILPNYGKTGDFLWDYSDLTIWVVTECNVGIIAGSLPTLKPLFKQVLNTYASRSKSKPYYGTGGESYQLRKHSRSGSKPLSSVDLETSETSHRTRQQYEATSYARPGGKTSSEESILPAHGARGIIMTREIQVLTETGSGERADATWGRAI</sequence>
<evidence type="ECO:0000256" key="2">
    <source>
        <dbReference type="ARBA" id="ARBA00022692"/>
    </source>
</evidence>
<reference evidence="10" key="1">
    <citation type="journal article" date="2017" name="Genome Biol.">
        <title>Comparative genomics reveals high biological diversity and specific adaptations in the industrially and medically important fungal genus Aspergillus.</title>
        <authorList>
            <person name="de Vries R.P."/>
            <person name="Riley R."/>
            <person name="Wiebenga A."/>
            <person name="Aguilar-Osorio G."/>
            <person name="Amillis S."/>
            <person name="Uchima C.A."/>
            <person name="Anderluh G."/>
            <person name="Asadollahi M."/>
            <person name="Askin M."/>
            <person name="Barry K."/>
            <person name="Battaglia E."/>
            <person name="Bayram O."/>
            <person name="Benocci T."/>
            <person name="Braus-Stromeyer S.A."/>
            <person name="Caldana C."/>
            <person name="Canovas D."/>
            <person name="Cerqueira G.C."/>
            <person name="Chen F."/>
            <person name="Chen W."/>
            <person name="Choi C."/>
            <person name="Clum A."/>
            <person name="Dos Santos R.A."/>
            <person name="Damasio A.R."/>
            <person name="Diallinas G."/>
            <person name="Emri T."/>
            <person name="Fekete E."/>
            <person name="Flipphi M."/>
            <person name="Freyberg S."/>
            <person name="Gallo A."/>
            <person name="Gournas C."/>
            <person name="Habgood R."/>
            <person name="Hainaut M."/>
            <person name="Harispe M.L."/>
            <person name="Henrissat B."/>
            <person name="Hilden K.S."/>
            <person name="Hope R."/>
            <person name="Hossain A."/>
            <person name="Karabika E."/>
            <person name="Karaffa L."/>
            <person name="Karanyi Z."/>
            <person name="Krasevec N."/>
            <person name="Kuo A."/>
            <person name="Kusch H."/>
            <person name="LaButti K."/>
            <person name="Lagendijk E.L."/>
            <person name="Lapidus A."/>
            <person name="Levasseur A."/>
            <person name="Lindquist E."/>
            <person name="Lipzen A."/>
            <person name="Logrieco A.F."/>
            <person name="MacCabe A."/>
            <person name="Maekelae M.R."/>
            <person name="Malavazi I."/>
            <person name="Melin P."/>
            <person name="Meyer V."/>
            <person name="Mielnichuk N."/>
            <person name="Miskei M."/>
            <person name="Molnar A.P."/>
            <person name="Mule G."/>
            <person name="Ngan C.Y."/>
            <person name="Orejas M."/>
            <person name="Orosz E."/>
            <person name="Ouedraogo J.P."/>
            <person name="Overkamp K.M."/>
            <person name="Park H.-S."/>
            <person name="Perrone G."/>
            <person name="Piumi F."/>
            <person name="Punt P.J."/>
            <person name="Ram A.F."/>
            <person name="Ramon A."/>
            <person name="Rauscher S."/>
            <person name="Record E."/>
            <person name="Riano-Pachon D.M."/>
            <person name="Robert V."/>
            <person name="Roehrig J."/>
            <person name="Ruller R."/>
            <person name="Salamov A."/>
            <person name="Salih N.S."/>
            <person name="Samson R.A."/>
            <person name="Sandor E."/>
            <person name="Sanguinetti M."/>
            <person name="Schuetze T."/>
            <person name="Sepcic K."/>
            <person name="Shelest E."/>
            <person name="Sherlock G."/>
            <person name="Sophianopoulou V."/>
            <person name="Squina F.M."/>
            <person name="Sun H."/>
            <person name="Susca A."/>
            <person name="Todd R.B."/>
            <person name="Tsang A."/>
            <person name="Unkles S.E."/>
            <person name="van de Wiele N."/>
            <person name="van Rossen-Uffink D."/>
            <person name="Oliveira J.V."/>
            <person name="Vesth T.C."/>
            <person name="Visser J."/>
            <person name="Yu J.-H."/>
            <person name="Zhou M."/>
            <person name="Andersen M.R."/>
            <person name="Archer D.B."/>
            <person name="Baker S.E."/>
            <person name="Benoit I."/>
            <person name="Brakhage A.A."/>
            <person name="Braus G.H."/>
            <person name="Fischer R."/>
            <person name="Frisvad J.C."/>
            <person name="Goldman G.H."/>
            <person name="Houbraken J."/>
            <person name="Oakley B."/>
            <person name="Pocsi I."/>
            <person name="Scazzocchio C."/>
            <person name="Seiboth B."/>
            <person name="vanKuyk P.A."/>
            <person name="Wortman J."/>
            <person name="Dyer P.S."/>
            <person name="Grigoriev I.V."/>
        </authorList>
    </citation>
    <scope>NUCLEOTIDE SEQUENCE [LARGE SCALE GENOMIC DNA]</scope>
    <source>
        <strain evidence="10">CBS 506.65</strain>
    </source>
</reference>
<dbReference type="PANTHER" id="PTHR33048:SF167">
    <property type="entry name" value="INTEGRAL MEMBRANE PROTEIN"/>
    <property type="match status" value="1"/>
</dbReference>
<dbReference type="STRING" id="1073090.A0A1L9SJR0"/>
<evidence type="ECO:0000313" key="10">
    <source>
        <dbReference type="Proteomes" id="UP000184188"/>
    </source>
</evidence>
<evidence type="ECO:0000256" key="5">
    <source>
        <dbReference type="ARBA" id="ARBA00038359"/>
    </source>
</evidence>
<feature type="region of interest" description="Disordered" evidence="6">
    <location>
        <begin position="303"/>
        <end position="363"/>
    </location>
</feature>
<organism evidence="9 10">
    <name type="scientific">Penicilliopsis zonata CBS 506.65</name>
    <dbReference type="NCBI Taxonomy" id="1073090"/>
    <lineage>
        <taxon>Eukaryota</taxon>
        <taxon>Fungi</taxon>
        <taxon>Dikarya</taxon>
        <taxon>Ascomycota</taxon>
        <taxon>Pezizomycotina</taxon>
        <taxon>Eurotiomycetes</taxon>
        <taxon>Eurotiomycetidae</taxon>
        <taxon>Eurotiales</taxon>
        <taxon>Aspergillaceae</taxon>
        <taxon>Penicilliopsis</taxon>
    </lineage>
</organism>
<accession>A0A1L9SJR0</accession>
<gene>
    <name evidence="9" type="ORF">ASPZODRAFT_96276</name>
</gene>
<feature type="transmembrane region" description="Helical" evidence="7">
    <location>
        <begin position="222"/>
        <end position="241"/>
    </location>
</feature>
<evidence type="ECO:0000259" key="8">
    <source>
        <dbReference type="Pfam" id="PF20684"/>
    </source>
</evidence>
<feature type="transmembrane region" description="Helical" evidence="7">
    <location>
        <begin position="64"/>
        <end position="82"/>
    </location>
</feature>
<dbReference type="AlphaFoldDB" id="A0A1L9SJR0"/>
<dbReference type="RefSeq" id="XP_022581843.1">
    <property type="nucleotide sequence ID" value="XM_022730525.1"/>
</dbReference>
<feature type="transmembrane region" description="Helical" evidence="7">
    <location>
        <begin position="261"/>
        <end position="281"/>
    </location>
</feature>
<keyword evidence="4 7" id="KW-0472">Membrane</keyword>
<evidence type="ECO:0000256" key="3">
    <source>
        <dbReference type="ARBA" id="ARBA00022989"/>
    </source>
</evidence>
<feature type="transmembrane region" description="Helical" evidence="7">
    <location>
        <begin position="140"/>
        <end position="163"/>
    </location>
</feature>
<dbReference type="PANTHER" id="PTHR33048">
    <property type="entry name" value="PTH11-LIKE INTEGRAL MEMBRANE PROTEIN (AFU_ORTHOLOGUE AFUA_5G11245)"/>
    <property type="match status" value="1"/>
</dbReference>
<feature type="transmembrane region" description="Helical" evidence="7">
    <location>
        <begin position="31"/>
        <end position="52"/>
    </location>
</feature>
<dbReference type="Proteomes" id="UP000184188">
    <property type="component" value="Unassembled WGS sequence"/>
</dbReference>
<dbReference type="InterPro" id="IPR049326">
    <property type="entry name" value="Rhodopsin_dom_fungi"/>
</dbReference>
<comment type="similarity">
    <text evidence="5">Belongs to the SAT4 family.</text>
</comment>
<dbReference type="EMBL" id="KV878341">
    <property type="protein sequence ID" value="OJJ47333.1"/>
    <property type="molecule type" value="Genomic_DNA"/>
</dbReference>
<evidence type="ECO:0000313" key="9">
    <source>
        <dbReference type="EMBL" id="OJJ47333.1"/>
    </source>
</evidence>
<dbReference type="OrthoDB" id="5022096at2759"/>
<dbReference type="GO" id="GO:0016020">
    <property type="term" value="C:membrane"/>
    <property type="evidence" value="ECO:0007669"/>
    <property type="project" value="UniProtKB-SubCell"/>
</dbReference>
<feature type="domain" description="Rhodopsin" evidence="8">
    <location>
        <begin position="48"/>
        <end position="286"/>
    </location>
</feature>
<dbReference type="GeneID" id="34616989"/>
<feature type="transmembrane region" description="Helical" evidence="7">
    <location>
        <begin position="113"/>
        <end position="133"/>
    </location>
</feature>